<dbReference type="GO" id="GO:0005634">
    <property type="term" value="C:nucleus"/>
    <property type="evidence" value="ECO:0007669"/>
    <property type="project" value="UniProtKB-UniRule"/>
</dbReference>
<evidence type="ECO:0000259" key="6">
    <source>
        <dbReference type="PROSITE" id="PS50118"/>
    </source>
</evidence>
<dbReference type="SMART" id="SM00398">
    <property type="entry name" value="HMG"/>
    <property type="match status" value="1"/>
</dbReference>
<protein>
    <recommendedName>
        <fullName evidence="6">HMG box domain-containing protein</fullName>
    </recommendedName>
</protein>
<dbReference type="PANTHER" id="PTHR10270:SF320">
    <property type="entry name" value="BOX TRANSCRIPTIONAL REGULATOR, PUTATIVE (AFU_ORTHOLOGUE AFUA_4G10820)-RELATED"/>
    <property type="match status" value="1"/>
</dbReference>
<name>A0A4U0X1L8_9PEZI</name>
<dbReference type="FunFam" id="1.10.30.10:FF:000041">
    <property type="entry name" value="HMG box family protein"/>
    <property type="match status" value="1"/>
</dbReference>
<keyword evidence="2 4" id="KW-0238">DNA-binding</keyword>
<proteinExistence type="predicted"/>
<evidence type="ECO:0000256" key="1">
    <source>
        <dbReference type="ARBA" id="ARBA00023015"/>
    </source>
</evidence>
<evidence type="ECO:0000313" key="8">
    <source>
        <dbReference type="Proteomes" id="UP000309340"/>
    </source>
</evidence>
<dbReference type="GO" id="GO:0000122">
    <property type="term" value="P:negative regulation of transcription by RNA polymerase II"/>
    <property type="evidence" value="ECO:0007669"/>
    <property type="project" value="TreeGrafter"/>
</dbReference>
<sequence>MPDGSSKSPPFTNTRKRTASIVEIEDTALDSATTTPIHSRGSSGDSTLHVCICQPDPKIPRPRNAFILYRQHHQAQVVSQHPGLANPEISKIIGEQWQNQPIEIKNKWKALAEEEKLRHQQQYPTYRYQPKRNGRRGSVSSDANATGEKPKCTKCGGRSTLIPSTPSSASPASVPPTPGSAITPVSRTLRGLNNLSLQSPAVRRMGRAFHYSNMSPVHNGHAEERDDVGPLSPDMKRRKYTSDYGTPVSRTMPQRYVVAPPGAQVGPGTPFPFAPQAQSPHPYPPAMTHVRQESLPGLRGVVSPPGPMPPPPRPGMGYQQHRVSQGHIHHDRSLQLPPLQTGSVSGPSGAAAAISGAGKTVDEQIMAMPFRYKLKVLSQVAPPAPMDAMPRGPLIAIEGDSADAVADLGKWLYEELKRSSDLAVTLFDSPDLFTNSDKKNKPMQQCHLLAADWQCKSDEIVEAITYKPVAVPVDSAMVDASPREPAQSHRDIDENYDDSDSPAKEPGPKPSEPSSSLPKTQTAETASEMDLETTPTTAKPFPPTTTTIPAPHTPKPVGLIADYSLRASNVFACRIPIGPHDPYSPSDHWQWTATQWRGVVGPDLTVFVRDAVGGGEAGKATVEILEEGGVFVVKRTSCAVTGGWSESGSEGGLELEASVLRRLGFEVGEWVRAFGGVKRGVA</sequence>
<dbReference type="CDD" id="cd01389">
    <property type="entry name" value="HMG-box_ROX1-like"/>
    <property type="match status" value="1"/>
</dbReference>
<dbReference type="OrthoDB" id="6247875at2759"/>
<dbReference type="Proteomes" id="UP000309340">
    <property type="component" value="Unassembled WGS sequence"/>
</dbReference>
<keyword evidence="1" id="KW-0805">Transcription regulation</keyword>
<feature type="region of interest" description="Disordered" evidence="5">
    <location>
        <begin position="479"/>
        <end position="555"/>
    </location>
</feature>
<dbReference type="Gene3D" id="1.10.30.10">
    <property type="entry name" value="High mobility group box domain"/>
    <property type="match status" value="1"/>
</dbReference>
<evidence type="ECO:0000313" key="7">
    <source>
        <dbReference type="EMBL" id="TKA70132.1"/>
    </source>
</evidence>
<evidence type="ECO:0000256" key="4">
    <source>
        <dbReference type="PROSITE-ProRule" id="PRU00267"/>
    </source>
</evidence>
<dbReference type="SUPFAM" id="SSF47095">
    <property type="entry name" value="HMG-box"/>
    <property type="match status" value="1"/>
</dbReference>
<dbReference type="PROSITE" id="PS50118">
    <property type="entry name" value="HMG_BOX_2"/>
    <property type="match status" value="1"/>
</dbReference>
<keyword evidence="8" id="KW-1185">Reference proteome</keyword>
<dbReference type="AlphaFoldDB" id="A0A4U0X1L8"/>
<feature type="compositionally biased region" description="Low complexity" evidence="5">
    <location>
        <begin position="533"/>
        <end position="550"/>
    </location>
</feature>
<dbReference type="STRING" id="329884.A0A4U0X1L8"/>
<evidence type="ECO:0000256" key="2">
    <source>
        <dbReference type="ARBA" id="ARBA00023125"/>
    </source>
</evidence>
<dbReference type="InterPro" id="IPR009071">
    <property type="entry name" value="HMG_box_dom"/>
</dbReference>
<feature type="region of interest" description="Disordered" evidence="5">
    <location>
        <begin position="214"/>
        <end position="248"/>
    </location>
</feature>
<evidence type="ECO:0000256" key="3">
    <source>
        <dbReference type="ARBA" id="ARBA00023163"/>
    </source>
</evidence>
<dbReference type="GO" id="GO:0030154">
    <property type="term" value="P:cell differentiation"/>
    <property type="evidence" value="ECO:0007669"/>
    <property type="project" value="TreeGrafter"/>
</dbReference>
<feature type="DNA-binding region" description="HMG box" evidence="4">
    <location>
        <begin position="59"/>
        <end position="127"/>
    </location>
</feature>
<dbReference type="InterPro" id="IPR050140">
    <property type="entry name" value="SRY-related_HMG-box_TF-like"/>
</dbReference>
<feature type="region of interest" description="Disordered" evidence="5">
    <location>
        <begin position="128"/>
        <end position="178"/>
    </location>
</feature>
<accession>A0A4U0X1L8</accession>
<evidence type="ECO:0000256" key="5">
    <source>
        <dbReference type="SAM" id="MobiDB-lite"/>
    </source>
</evidence>
<dbReference type="GO" id="GO:0000978">
    <property type="term" value="F:RNA polymerase II cis-regulatory region sequence-specific DNA binding"/>
    <property type="evidence" value="ECO:0007669"/>
    <property type="project" value="TreeGrafter"/>
</dbReference>
<dbReference type="InterPro" id="IPR036910">
    <property type="entry name" value="HMG_box_dom_sf"/>
</dbReference>
<keyword evidence="3" id="KW-0804">Transcription</keyword>
<keyword evidence="4" id="KW-0539">Nucleus</keyword>
<dbReference type="GO" id="GO:0001228">
    <property type="term" value="F:DNA-binding transcription activator activity, RNA polymerase II-specific"/>
    <property type="evidence" value="ECO:0007669"/>
    <property type="project" value="TreeGrafter"/>
</dbReference>
<feature type="compositionally biased region" description="Low complexity" evidence="5">
    <location>
        <begin position="159"/>
        <end position="172"/>
    </location>
</feature>
<gene>
    <name evidence="7" type="ORF">B0A55_08224</name>
</gene>
<feature type="domain" description="HMG box" evidence="6">
    <location>
        <begin position="59"/>
        <end position="127"/>
    </location>
</feature>
<organism evidence="7 8">
    <name type="scientific">Friedmanniomyces simplex</name>
    <dbReference type="NCBI Taxonomy" id="329884"/>
    <lineage>
        <taxon>Eukaryota</taxon>
        <taxon>Fungi</taxon>
        <taxon>Dikarya</taxon>
        <taxon>Ascomycota</taxon>
        <taxon>Pezizomycotina</taxon>
        <taxon>Dothideomycetes</taxon>
        <taxon>Dothideomycetidae</taxon>
        <taxon>Mycosphaerellales</taxon>
        <taxon>Teratosphaeriaceae</taxon>
        <taxon>Friedmanniomyces</taxon>
    </lineage>
</organism>
<comment type="caution">
    <text evidence="7">The sequence shown here is derived from an EMBL/GenBank/DDBJ whole genome shotgun (WGS) entry which is preliminary data.</text>
</comment>
<dbReference type="EMBL" id="NAJQ01000410">
    <property type="protein sequence ID" value="TKA70132.1"/>
    <property type="molecule type" value="Genomic_DNA"/>
</dbReference>
<dbReference type="Pfam" id="PF00505">
    <property type="entry name" value="HMG_box"/>
    <property type="match status" value="1"/>
</dbReference>
<reference evidence="7 8" key="1">
    <citation type="submission" date="2017-03" db="EMBL/GenBank/DDBJ databases">
        <title>Genomes of endolithic fungi from Antarctica.</title>
        <authorList>
            <person name="Coleine C."/>
            <person name="Masonjones S."/>
            <person name="Stajich J.E."/>
        </authorList>
    </citation>
    <scope>NUCLEOTIDE SEQUENCE [LARGE SCALE GENOMIC DNA]</scope>
    <source>
        <strain evidence="7 8">CCFEE 5184</strain>
    </source>
</reference>
<dbReference type="PANTHER" id="PTHR10270">
    <property type="entry name" value="SOX TRANSCRIPTION FACTOR"/>
    <property type="match status" value="1"/>
</dbReference>